<evidence type="ECO:0000313" key="12">
    <source>
        <dbReference type="EMBL" id="TRY63729.1"/>
    </source>
</evidence>
<protein>
    <recommendedName>
        <fullName evidence="14">Protein xylosyltransferase</fullName>
    </recommendedName>
</protein>
<proteinExistence type="inferred from homology"/>
<dbReference type="GO" id="GO:0008375">
    <property type="term" value="F:acetylglucosaminyltransferase activity"/>
    <property type="evidence" value="ECO:0007669"/>
    <property type="project" value="TreeGrafter"/>
</dbReference>
<gene>
    <name evidence="12" type="ORF">TCAL_11260</name>
</gene>
<evidence type="ECO:0000313" key="13">
    <source>
        <dbReference type="Proteomes" id="UP000318571"/>
    </source>
</evidence>
<dbReference type="PANTHER" id="PTHR19297">
    <property type="entry name" value="GLYCOSYLTRANSFERASE 14 FAMILY MEMBER"/>
    <property type="match status" value="1"/>
</dbReference>
<comment type="similarity">
    <text evidence="10">Belongs to the glycosyltransferase 14 family.</text>
</comment>
<dbReference type="EMBL" id="VCGU01000458">
    <property type="protein sequence ID" value="TRY63729.1"/>
    <property type="molecule type" value="Genomic_DNA"/>
</dbReference>
<evidence type="ECO:0000256" key="11">
    <source>
        <dbReference type="SAM" id="Phobius"/>
    </source>
</evidence>
<dbReference type="InterPro" id="IPR003406">
    <property type="entry name" value="Glyco_trans_14"/>
</dbReference>
<evidence type="ECO:0000256" key="1">
    <source>
        <dbReference type="ARBA" id="ARBA00004606"/>
    </source>
</evidence>
<evidence type="ECO:0000256" key="9">
    <source>
        <dbReference type="ARBA" id="ARBA00023180"/>
    </source>
</evidence>
<comment type="pathway">
    <text evidence="2">Protein modification; protein glycosylation.</text>
</comment>
<comment type="caution">
    <text evidence="12">The sequence shown here is derived from an EMBL/GenBank/DDBJ whole genome shotgun (WGS) entry which is preliminary data.</text>
</comment>
<evidence type="ECO:0008006" key="14">
    <source>
        <dbReference type="Google" id="ProtNLM"/>
    </source>
</evidence>
<dbReference type="AlphaFoldDB" id="A0A553NED8"/>
<comment type="subcellular location">
    <subcellularLocation>
        <location evidence="1">Membrane</location>
        <topology evidence="1">Single-pass type II membrane protein</topology>
    </subcellularLocation>
</comment>
<feature type="transmembrane region" description="Helical" evidence="11">
    <location>
        <begin position="12"/>
        <end position="31"/>
    </location>
</feature>
<evidence type="ECO:0000256" key="4">
    <source>
        <dbReference type="ARBA" id="ARBA00022679"/>
    </source>
</evidence>
<dbReference type="OrthoDB" id="2019572at2759"/>
<evidence type="ECO:0000256" key="7">
    <source>
        <dbReference type="ARBA" id="ARBA00022989"/>
    </source>
</evidence>
<sequence length="452" mass="53066">METVQKRLLKQRLVILLLLCITFYVFLTFVGSDDHSVLYLKYGHSGRRRGQEMDLSIHLKDTNDPLSPPKPMARFQLHKEFMELKASNCDLSKHIKDSTKAMVDLKNFQNEVSIVNRTCDCYTYFEQFPVKALQDVDYDPDFPMAFSIIVHKEIAIFELFLSLIYRPHNFYCIYVDKKVPKEVFDAVQSLIACYQNMFGKTSIFILENRNPIFWGHYSILEADLSCLERLDQMDNDWKYFMNTAGTELPNVAYGTIEATAKQANGQNVMDRHPIEKKFLPRVDRYHIFRRFGPNKYDLAWHATRYALPKPPFGIKIFKGLKNVLISRRFATFALYHPIAQDFRDWIEDVGIPDEIFFHSLESMGQIEQDNITTFLDWNMASLKYGMTRYTEWENSKTVCYGKIIRWLCNFGVADLPRVWKAKALMINKFNLNVDPLAPLCQWRHVWDLNADL</sequence>
<keyword evidence="5 11" id="KW-0812">Transmembrane</keyword>
<dbReference type="STRING" id="6832.A0A553NED8"/>
<evidence type="ECO:0000256" key="6">
    <source>
        <dbReference type="ARBA" id="ARBA00022968"/>
    </source>
</evidence>
<keyword evidence="9" id="KW-0325">Glycoprotein</keyword>
<dbReference type="GO" id="GO:0016020">
    <property type="term" value="C:membrane"/>
    <property type="evidence" value="ECO:0007669"/>
    <property type="project" value="UniProtKB-SubCell"/>
</dbReference>
<dbReference type="Pfam" id="PF02485">
    <property type="entry name" value="Branch"/>
    <property type="match status" value="1"/>
</dbReference>
<keyword evidence="4" id="KW-0808">Transferase</keyword>
<keyword evidence="8 11" id="KW-0472">Membrane</keyword>
<evidence type="ECO:0000256" key="10">
    <source>
        <dbReference type="ARBA" id="ARBA00038150"/>
    </source>
</evidence>
<keyword evidence="7 11" id="KW-1133">Transmembrane helix</keyword>
<keyword evidence="6" id="KW-0735">Signal-anchor</keyword>
<accession>A0A553NED8</accession>
<evidence type="ECO:0000256" key="8">
    <source>
        <dbReference type="ARBA" id="ARBA00023136"/>
    </source>
</evidence>
<keyword evidence="13" id="KW-1185">Reference proteome</keyword>
<dbReference type="PANTHER" id="PTHR19297:SF185">
    <property type="entry name" value="BETA-1,3-GALACTOSYL-O-GLYCOSYL-GLYCOPROTEIN BETA-1,6-N-ACETYLGLUCOSAMINYLTRANSFERASE 3"/>
    <property type="match status" value="1"/>
</dbReference>
<dbReference type="OMA" id="MDIAYTI"/>
<reference evidence="12 13" key="1">
    <citation type="journal article" date="2018" name="Nat. Ecol. Evol.">
        <title>Genomic signatures of mitonuclear coevolution across populations of Tigriopus californicus.</title>
        <authorList>
            <person name="Barreto F.S."/>
            <person name="Watson E.T."/>
            <person name="Lima T.G."/>
            <person name="Willett C.S."/>
            <person name="Edmands S."/>
            <person name="Li W."/>
            <person name="Burton R.S."/>
        </authorList>
    </citation>
    <scope>NUCLEOTIDE SEQUENCE [LARGE SCALE GENOMIC DNA]</scope>
    <source>
        <strain evidence="12 13">San Diego</strain>
    </source>
</reference>
<evidence type="ECO:0000256" key="5">
    <source>
        <dbReference type="ARBA" id="ARBA00022692"/>
    </source>
</evidence>
<evidence type="ECO:0000256" key="2">
    <source>
        <dbReference type="ARBA" id="ARBA00004922"/>
    </source>
</evidence>
<keyword evidence="3" id="KW-0328">Glycosyltransferase</keyword>
<dbReference type="Proteomes" id="UP000318571">
    <property type="component" value="Chromosome 10"/>
</dbReference>
<organism evidence="12 13">
    <name type="scientific">Tigriopus californicus</name>
    <name type="common">Marine copepod</name>
    <dbReference type="NCBI Taxonomy" id="6832"/>
    <lineage>
        <taxon>Eukaryota</taxon>
        <taxon>Metazoa</taxon>
        <taxon>Ecdysozoa</taxon>
        <taxon>Arthropoda</taxon>
        <taxon>Crustacea</taxon>
        <taxon>Multicrustacea</taxon>
        <taxon>Hexanauplia</taxon>
        <taxon>Copepoda</taxon>
        <taxon>Harpacticoida</taxon>
        <taxon>Harpacticidae</taxon>
        <taxon>Tigriopus</taxon>
    </lineage>
</organism>
<name>A0A553NED8_TIGCA</name>
<evidence type="ECO:0000256" key="3">
    <source>
        <dbReference type="ARBA" id="ARBA00022676"/>
    </source>
</evidence>